<dbReference type="EMBL" id="PFPB01000033">
    <property type="protein sequence ID" value="PIZ88969.1"/>
    <property type="molecule type" value="Genomic_DNA"/>
</dbReference>
<name>A0A2M7UYE3_9BACT</name>
<dbReference type="InterPro" id="IPR041049">
    <property type="entry name" value="DUF5615"/>
</dbReference>
<feature type="domain" description="DUF5615" evidence="1">
    <location>
        <begin position="1"/>
        <end position="110"/>
    </location>
</feature>
<proteinExistence type="predicted"/>
<gene>
    <name evidence="2" type="ORF">COX90_01870</name>
</gene>
<evidence type="ECO:0000313" key="2">
    <source>
        <dbReference type="EMBL" id="PIZ88969.1"/>
    </source>
</evidence>
<dbReference type="AlphaFoldDB" id="A0A2M7UYE3"/>
<dbReference type="Pfam" id="PF18480">
    <property type="entry name" value="DUF5615"/>
    <property type="match status" value="1"/>
</dbReference>
<reference evidence="3" key="1">
    <citation type="submission" date="2017-09" db="EMBL/GenBank/DDBJ databases">
        <title>Depth-based differentiation of microbial function through sediment-hosted aquifers and enrichment of novel symbionts in the deep terrestrial subsurface.</title>
        <authorList>
            <person name="Probst A.J."/>
            <person name="Ladd B."/>
            <person name="Jarett J.K."/>
            <person name="Geller-Mcgrath D.E."/>
            <person name="Sieber C.M.K."/>
            <person name="Emerson J.B."/>
            <person name="Anantharaman K."/>
            <person name="Thomas B.C."/>
            <person name="Malmstrom R."/>
            <person name="Stieglmeier M."/>
            <person name="Klingl A."/>
            <person name="Woyke T."/>
            <person name="Ryan C.M."/>
            <person name="Banfield J.F."/>
        </authorList>
    </citation>
    <scope>NUCLEOTIDE SEQUENCE [LARGE SCALE GENOMIC DNA]</scope>
</reference>
<protein>
    <recommendedName>
        <fullName evidence="1">DUF5615 domain-containing protein</fullName>
    </recommendedName>
</protein>
<dbReference type="Proteomes" id="UP000230760">
    <property type="component" value="Unassembled WGS sequence"/>
</dbReference>
<evidence type="ECO:0000313" key="3">
    <source>
        <dbReference type="Proteomes" id="UP000230760"/>
    </source>
</evidence>
<organism evidence="2 3">
    <name type="scientific">Candidatus Nealsonbacteria bacterium CG_4_10_14_0_2_um_filter_38_17</name>
    <dbReference type="NCBI Taxonomy" id="1974680"/>
    <lineage>
        <taxon>Bacteria</taxon>
        <taxon>Candidatus Nealsoniibacteriota</taxon>
    </lineage>
</organism>
<evidence type="ECO:0000259" key="1">
    <source>
        <dbReference type="Pfam" id="PF18480"/>
    </source>
</evidence>
<sequence length="117" mass="13606">MNFFIDTNLPYSSKDIFCKYGKTWHTQDVNLQGASDTDILRFAIQKKAILITRDLEFGNPYLYPRKSHCGLIIVRVPFYFTAKQINKTLKDFLTSVNREKLKNTITVVEPGKIRMRG</sequence>
<accession>A0A2M7UYE3</accession>
<comment type="caution">
    <text evidence="2">The sequence shown here is derived from an EMBL/GenBank/DDBJ whole genome shotgun (WGS) entry which is preliminary data.</text>
</comment>